<reference evidence="2" key="1">
    <citation type="submission" date="2020-03" db="EMBL/GenBank/DDBJ databases">
        <title>Transcriptomic Profiling of the Digestive Tract of the Rat Flea, Xenopsylla cheopis, Following Blood Feeding and Infection with Yersinia pestis.</title>
        <authorList>
            <person name="Bland D.M."/>
            <person name="Martens C.A."/>
            <person name="Virtaneva K."/>
            <person name="Kanakabandi K."/>
            <person name="Long D."/>
            <person name="Rosenke R."/>
            <person name="Saturday G.A."/>
            <person name="Hoyt F.H."/>
            <person name="Bruno D.P."/>
            <person name="Ribeiro J.M.C."/>
            <person name="Hinnebusch J."/>
        </authorList>
    </citation>
    <scope>NUCLEOTIDE SEQUENCE</scope>
</reference>
<dbReference type="PANTHER" id="PTHR13582:SF0">
    <property type="entry name" value="M-PHASE PHOSPHOPROTEIN 6"/>
    <property type="match status" value="1"/>
</dbReference>
<organism evidence="2">
    <name type="scientific">Xenopsylla cheopis</name>
    <name type="common">Oriental rat flea</name>
    <name type="synonym">Pulex cheopis</name>
    <dbReference type="NCBI Taxonomy" id="163159"/>
    <lineage>
        <taxon>Eukaryota</taxon>
        <taxon>Metazoa</taxon>
        <taxon>Ecdysozoa</taxon>
        <taxon>Arthropoda</taxon>
        <taxon>Hexapoda</taxon>
        <taxon>Insecta</taxon>
        <taxon>Pterygota</taxon>
        <taxon>Neoptera</taxon>
        <taxon>Endopterygota</taxon>
        <taxon>Siphonaptera</taxon>
        <taxon>Pulicidae</taxon>
        <taxon>Xenopsyllinae</taxon>
        <taxon>Xenopsylla</taxon>
    </lineage>
</organism>
<dbReference type="AlphaFoldDB" id="A0A6M2DJY0"/>
<protein>
    <submittedName>
        <fullName evidence="2">Putative m-phase phosphoprotein 6</fullName>
    </submittedName>
</protein>
<proteinExistence type="predicted"/>
<feature type="region of interest" description="Disordered" evidence="1">
    <location>
        <begin position="114"/>
        <end position="134"/>
    </location>
</feature>
<feature type="compositionally biased region" description="Basic and acidic residues" evidence="1">
    <location>
        <begin position="115"/>
        <end position="125"/>
    </location>
</feature>
<dbReference type="EMBL" id="GIIL01002498">
    <property type="protein sequence ID" value="NOV46224.1"/>
    <property type="molecule type" value="Transcribed_RNA"/>
</dbReference>
<dbReference type="PANTHER" id="PTHR13582">
    <property type="entry name" value="M-PHASE PHOSPHOPROTEIN 6"/>
    <property type="match status" value="1"/>
</dbReference>
<dbReference type="InterPro" id="IPR019324">
    <property type="entry name" value="MPP6"/>
</dbReference>
<accession>A0A6M2DJY0</accession>
<dbReference type="Pfam" id="PF10175">
    <property type="entry name" value="MPP6"/>
    <property type="match status" value="1"/>
</dbReference>
<evidence type="ECO:0000256" key="1">
    <source>
        <dbReference type="SAM" id="MobiDB-lite"/>
    </source>
</evidence>
<name>A0A6M2DJY0_XENCH</name>
<sequence length="151" mass="18066">MTAREINKRKLSKSILEMKFMKKTKEKFMKEEEDEESRNMYSNEITDRMNKNSQYIEEPSLAICENLLVGRLSYKGMNPEIERLLELEELERAAKETPRDEADVSDSEMTNYFIDTRKTGDDPGKYSKYNVNKRKRFDQRQTPLKFKKHSY</sequence>
<dbReference type="GO" id="GO:0000460">
    <property type="term" value="P:maturation of 5.8S rRNA"/>
    <property type="evidence" value="ECO:0007669"/>
    <property type="project" value="TreeGrafter"/>
</dbReference>
<evidence type="ECO:0000313" key="2">
    <source>
        <dbReference type="EMBL" id="NOV46224.1"/>
    </source>
</evidence>